<feature type="transmembrane region" description="Helical" evidence="9">
    <location>
        <begin position="219"/>
        <end position="241"/>
    </location>
</feature>
<keyword evidence="4" id="KW-1003">Cell membrane</keyword>
<dbReference type="Gene3D" id="1.20.1720.10">
    <property type="entry name" value="Multidrug resistance protein D"/>
    <property type="match status" value="1"/>
</dbReference>
<evidence type="ECO:0000256" key="4">
    <source>
        <dbReference type="ARBA" id="ARBA00022475"/>
    </source>
</evidence>
<evidence type="ECO:0000313" key="11">
    <source>
        <dbReference type="EMBL" id="QHC64474.1"/>
    </source>
</evidence>
<evidence type="ECO:0000313" key="12">
    <source>
        <dbReference type="Proteomes" id="UP000464597"/>
    </source>
</evidence>
<feature type="region of interest" description="Disordered" evidence="8">
    <location>
        <begin position="1"/>
        <end position="28"/>
    </location>
</feature>
<keyword evidence="6 9" id="KW-1133">Transmembrane helix</keyword>
<dbReference type="SUPFAM" id="SSF103473">
    <property type="entry name" value="MFS general substrate transporter"/>
    <property type="match status" value="1"/>
</dbReference>
<evidence type="ECO:0000256" key="6">
    <source>
        <dbReference type="ARBA" id="ARBA00022989"/>
    </source>
</evidence>
<feature type="domain" description="Major facilitator superfamily (MFS) profile" evidence="10">
    <location>
        <begin position="33"/>
        <end position="470"/>
    </location>
</feature>
<evidence type="ECO:0000256" key="1">
    <source>
        <dbReference type="ARBA" id="ARBA00004651"/>
    </source>
</evidence>
<feature type="transmembrane region" description="Helical" evidence="9">
    <location>
        <begin position="375"/>
        <end position="401"/>
    </location>
</feature>
<dbReference type="InterPro" id="IPR020846">
    <property type="entry name" value="MFS_dom"/>
</dbReference>
<feature type="transmembrane region" description="Helical" evidence="9">
    <location>
        <begin position="286"/>
        <end position="309"/>
    </location>
</feature>
<feature type="transmembrane region" description="Helical" evidence="9">
    <location>
        <begin position="34"/>
        <end position="55"/>
    </location>
</feature>
<keyword evidence="5 9" id="KW-0812">Transmembrane</keyword>
<evidence type="ECO:0000256" key="7">
    <source>
        <dbReference type="ARBA" id="ARBA00023136"/>
    </source>
</evidence>
<feature type="compositionally biased region" description="Basic and acidic residues" evidence="8">
    <location>
        <begin position="12"/>
        <end position="25"/>
    </location>
</feature>
<feature type="transmembrane region" description="Helical" evidence="9">
    <location>
        <begin position="75"/>
        <end position="91"/>
    </location>
</feature>
<feature type="transmembrane region" description="Helical" evidence="9">
    <location>
        <begin position="247"/>
        <end position="265"/>
    </location>
</feature>
<dbReference type="PROSITE" id="PS50850">
    <property type="entry name" value="MFS"/>
    <property type="match status" value="1"/>
</dbReference>
<feature type="transmembrane region" description="Helical" evidence="9">
    <location>
        <begin position="132"/>
        <end position="149"/>
    </location>
</feature>
<feature type="transmembrane region" description="Helical" evidence="9">
    <location>
        <begin position="315"/>
        <end position="337"/>
    </location>
</feature>
<feature type="transmembrane region" description="Helical" evidence="9">
    <location>
        <begin position="103"/>
        <end position="126"/>
    </location>
</feature>
<feature type="transmembrane region" description="Helical" evidence="9">
    <location>
        <begin position="349"/>
        <end position="369"/>
    </location>
</feature>
<organism evidence="11 12">
    <name type="scientific">Rathayibacter festucae</name>
    <dbReference type="NCBI Taxonomy" id="110937"/>
    <lineage>
        <taxon>Bacteria</taxon>
        <taxon>Bacillati</taxon>
        <taxon>Actinomycetota</taxon>
        <taxon>Actinomycetes</taxon>
        <taxon>Micrococcales</taxon>
        <taxon>Microbacteriaceae</taxon>
        <taxon>Rathayibacter</taxon>
    </lineage>
</organism>
<evidence type="ECO:0000259" key="10">
    <source>
        <dbReference type="PROSITE" id="PS50850"/>
    </source>
</evidence>
<accession>A0ABX6H3V5</accession>
<dbReference type="PANTHER" id="PTHR42718">
    <property type="entry name" value="MAJOR FACILITATOR SUPERFAMILY MULTIDRUG TRANSPORTER MFSC"/>
    <property type="match status" value="1"/>
</dbReference>
<gene>
    <name evidence="11" type="ORF">GSU69_18495</name>
</gene>
<dbReference type="CDD" id="cd17321">
    <property type="entry name" value="MFS_MMR_MDR_like"/>
    <property type="match status" value="1"/>
</dbReference>
<evidence type="ECO:0000256" key="5">
    <source>
        <dbReference type="ARBA" id="ARBA00022692"/>
    </source>
</evidence>
<dbReference type="InterPro" id="IPR036259">
    <property type="entry name" value="MFS_trans_sf"/>
</dbReference>
<dbReference type="InterPro" id="IPR004638">
    <property type="entry name" value="EmrB-like"/>
</dbReference>
<proteinExistence type="inferred from homology"/>
<sequence length="472" mass="48321">MEHPRPPVPEQRSPEQRVPEQRDPGQHASPRRTLFLASLGFFLITLDILIVNVALTRISADLGGGTTGQQWIIDGYTLLFASLLLFAGNLADRLGAKRALSSGIALFLLSSIACALAPSVGALIAARFMQGAAAAAMLPSSMALIREAFPDARERAHALGIWAVGGAVAGAVGPLLGGLLTTIDWRLVFLINIPVCAVMLVLLRRVAPSPTTSPPFDGAGQALSLVGLGALMYGLIGGGAIGFDDPLVLGCLALAVLALSGFLLVQSRARHPMMPPDLFRSRNMRLALLVGFAFMVGNFGSVFVVSLYLQQHLGLPPLLAGLAFLPSAAFAVVGNVVSGRLANRFGPRLPIVGGLATMAAGLAGLLATAPLSSPLLVGGLLVLTGVGGSVAMPPATAVVLASVPPHRASTASAVFNTFRQVGGAVAIAVFGALLAGSRDFVTGMQTSMLIAAAVLLAAATAAAFLSTREQSA</sequence>
<feature type="transmembrane region" description="Helical" evidence="9">
    <location>
        <begin position="413"/>
        <end position="435"/>
    </location>
</feature>
<dbReference type="Pfam" id="PF07690">
    <property type="entry name" value="MFS_1"/>
    <property type="match status" value="1"/>
</dbReference>
<name>A0ABX6H3V5_9MICO</name>
<comment type="similarity">
    <text evidence="2">Belongs to the major facilitator superfamily. EmrB family.</text>
</comment>
<evidence type="ECO:0000256" key="3">
    <source>
        <dbReference type="ARBA" id="ARBA00022448"/>
    </source>
</evidence>
<evidence type="ECO:0000256" key="8">
    <source>
        <dbReference type="SAM" id="MobiDB-lite"/>
    </source>
</evidence>
<comment type="subcellular location">
    <subcellularLocation>
        <location evidence="1">Cell membrane</location>
        <topology evidence="1">Multi-pass membrane protein</topology>
    </subcellularLocation>
</comment>
<dbReference type="NCBIfam" id="TIGR00711">
    <property type="entry name" value="efflux_EmrB"/>
    <property type="match status" value="1"/>
</dbReference>
<keyword evidence="3" id="KW-0813">Transport</keyword>
<dbReference type="Proteomes" id="UP000464597">
    <property type="component" value="Chromosome"/>
</dbReference>
<feature type="transmembrane region" description="Helical" evidence="9">
    <location>
        <begin position="161"/>
        <end position="181"/>
    </location>
</feature>
<evidence type="ECO:0000256" key="2">
    <source>
        <dbReference type="ARBA" id="ARBA00008537"/>
    </source>
</evidence>
<protein>
    <submittedName>
        <fullName evidence="11">DHA2 family efflux MFS transporter permease subunit</fullName>
    </submittedName>
</protein>
<dbReference type="PANTHER" id="PTHR42718:SF9">
    <property type="entry name" value="MAJOR FACILITATOR SUPERFAMILY MULTIDRUG TRANSPORTER MFSC"/>
    <property type="match status" value="1"/>
</dbReference>
<evidence type="ECO:0000256" key="9">
    <source>
        <dbReference type="SAM" id="Phobius"/>
    </source>
</evidence>
<dbReference type="InterPro" id="IPR011701">
    <property type="entry name" value="MFS"/>
</dbReference>
<reference evidence="12" key="1">
    <citation type="submission" date="2019-12" db="EMBL/GenBank/DDBJ databases">
        <title>Complete and draft genome sequences of new strains and members of some known species of the genus Rathayibacter isolated from plants.</title>
        <authorList>
            <person name="Tarlachkov S.V."/>
            <person name="Starodumova I.P."/>
            <person name="Dorofeeva L.V."/>
            <person name="Prisyazhnaya N.V."/>
            <person name="Leyn S."/>
            <person name="Zlamal J."/>
            <person name="Elan M."/>
            <person name="Osterman A.L."/>
            <person name="Nadler S."/>
            <person name="Subbotin S.A."/>
            <person name="Evtushenko L.I."/>
        </authorList>
    </citation>
    <scope>NUCLEOTIDE SEQUENCE [LARGE SCALE GENOMIC DNA]</scope>
    <source>
        <strain evidence="12">VKM Ac-2802</strain>
    </source>
</reference>
<keyword evidence="7 9" id="KW-0472">Membrane</keyword>
<feature type="transmembrane region" description="Helical" evidence="9">
    <location>
        <begin position="187"/>
        <end position="207"/>
    </location>
</feature>
<keyword evidence="12" id="KW-1185">Reference proteome</keyword>
<feature type="transmembrane region" description="Helical" evidence="9">
    <location>
        <begin position="447"/>
        <end position="466"/>
    </location>
</feature>
<dbReference type="EMBL" id="CP047180">
    <property type="protein sequence ID" value="QHC64474.1"/>
    <property type="molecule type" value="Genomic_DNA"/>
</dbReference>
<dbReference type="RefSeq" id="WP_159423832.1">
    <property type="nucleotide sequence ID" value="NZ_CP047180.1"/>
</dbReference>
<dbReference type="Gene3D" id="1.20.1250.20">
    <property type="entry name" value="MFS general substrate transporter like domains"/>
    <property type="match status" value="1"/>
</dbReference>